<dbReference type="GeneID" id="37115612"/>
<dbReference type="RefSeq" id="XP_025463421.1">
    <property type="nucleotide sequence ID" value="XM_025613469.1"/>
</dbReference>
<sequence>MFLTAGLFHRSAIACCYCLLPPIHIILPNHLVHVPTIDSKRGHGDVPPGEAAVILITIVTTFIILRIQRGPGVTFWALFNLQPIPKRPQPSPDTEAGKKDPHKDIISPVPTAHVPRSSLHKELQIKTSPVRHQSTRSSLPQKSIRTMSETNLKEEKLQVQPLQLNRMRASTRSSGTIPSRLYPPSEFSVPDSPVIVLPSPSDLQKFRINVNR</sequence>
<keyword evidence="3" id="KW-1185">Reference proteome</keyword>
<evidence type="ECO:0000256" key="1">
    <source>
        <dbReference type="SAM" id="MobiDB-lite"/>
    </source>
</evidence>
<feature type="region of interest" description="Disordered" evidence="1">
    <location>
        <begin position="86"/>
        <end position="143"/>
    </location>
</feature>
<dbReference type="OrthoDB" id="4501818at2759"/>
<dbReference type="AlphaFoldDB" id="A0A317VFN5"/>
<evidence type="ECO:0000313" key="2">
    <source>
        <dbReference type="EMBL" id="PWY73156.1"/>
    </source>
</evidence>
<organism evidence="2 3">
    <name type="scientific">Aspergillus sclerotioniger CBS 115572</name>
    <dbReference type="NCBI Taxonomy" id="1450535"/>
    <lineage>
        <taxon>Eukaryota</taxon>
        <taxon>Fungi</taxon>
        <taxon>Dikarya</taxon>
        <taxon>Ascomycota</taxon>
        <taxon>Pezizomycotina</taxon>
        <taxon>Eurotiomycetes</taxon>
        <taxon>Eurotiomycetidae</taxon>
        <taxon>Eurotiales</taxon>
        <taxon>Aspergillaceae</taxon>
        <taxon>Aspergillus</taxon>
        <taxon>Aspergillus subgen. Circumdati</taxon>
    </lineage>
</organism>
<name>A0A317VFN5_9EURO</name>
<dbReference type="Proteomes" id="UP000246702">
    <property type="component" value="Unassembled WGS sequence"/>
</dbReference>
<proteinExistence type="predicted"/>
<dbReference type="EMBL" id="MSFK01000032">
    <property type="protein sequence ID" value="PWY73156.1"/>
    <property type="molecule type" value="Genomic_DNA"/>
</dbReference>
<feature type="compositionally biased region" description="Polar residues" evidence="1">
    <location>
        <begin position="168"/>
        <end position="177"/>
    </location>
</feature>
<feature type="compositionally biased region" description="Basic and acidic residues" evidence="1">
    <location>
        <begin position="95"/>
        <end position="105"/>
    </location>
</feature>
<comment type="caution">
    <text evidence="2">The sequence shown here is derived from an EMBL/GenBank/DDBJ whole genome shotgun (WGS) entry which is preliminary data.</text>
</comment>
<accession>A0A317VFN5</accession>
<evidence type="ECO:0000313" key="3">
    <source>
        <dbReference type="Proteomes" id="UP000246702"/>
    </source>
</evidence>
<protein>
    <submittedName>
        <fullName evidence="2">Uncharacterized protein</fullName>
    </submittedName>
</protein>
<reference evidence="2 3" key="1">
    <citation type="submission" date="2016-12" db="EMBL/GenBank/DDBJ databases">
        <title>The genomes of Aspergillus section Nigri reveals drivers in fungal speciation.</title>
        <authorList>
            <consortium name="DOE Joint Genome Institute"/>
            <person name="Vesth T.C."/>
            <person name="Nybo J."/>
            <person name="Theobald S."/>
            <person name="Brandl J."/>
            <person name="Frisvad J.C."/>
            <person name="Nielsen K.F."/>
            <person name="Lyhne E.K."/>
            <person name="Kogle M.E."/>
            <person name="Kuo A."/>
            <person name="Riley R."/>
            <person name="Clum A."/>
            <person name="Nolan M."/>
            <person name="Lipzen A."/>
            <person name="Salamov A."/>
            <person name="Henrissat B."/>
            <person name="Wiebenga A."/>
            <person name="De Vries R.P."/>
            <person name="Grigoriev I.V."/>
            <person name="Mortensen U.H."/>
            <person name="Andersen M.R."/>
            <person name="Baker S.E."/>
        </authorList>
    </citation>
    <scope>NUCLEOTIDE SEQUENCE [LARGE SCALE GENOMIC DNA]</scope>
    <source>
        <strain evidence="2 3">CBS 115572</strain>
    </source>
</reference>
<feature type="compositionally biased region" description="Polar residues" evidence="1">
    <location>
        <begin position="125"/>
        <end position="143"/>
    </location>
</feature>
<gene>
    <name evidence="2" type="ORF">BO94DRAFT_549953</name>
</gene>
<feature type="region of interest" description="Disordered" evidence="1">
    <location>
        <begin position="168"/>
        <end position="189"/>
    </location>
</feature>